<keyword evidence="9" id="KW-1185">Reference proteome</keyword>
<dbReference type="Proteomes" id="UP000076023">
    <property type="component" value="Unassembled WGS sequence"/>
</dbReference>
<evidence type="ECO:0000313" key="9">
    <source>
        <dbReference type="Proteomes" id="UP000076023"/>
    </source>
</evidence>
<evidence type="ECO:0000259" key="6">
    <source>
        <dbReference type="PROSITE" id="PS51898"/>
    </source>
</evidence>
<evidence type="ECO:0000256" key="3">
    <source>
        <dbReference type="ARBA" id="ARBA00023125"/>
    </source>
</evidence>
<dbReference type="FunCoup" id="A0A146G6W4">
    <property type="interactions" value="63"/>
</dbReference>
<organism evidence="8 9">
    <name type="scientific">Terrimicrobium sacchariphilum</name>
    <dbReference type="NCBI Taxonomy" id="690879"/>
    <lineage>
        <taxon>Bacteria</taxon>
        <taxon>Pseudomonadati</taxon>
        <taxon>Verrucomicrobiota</taxon>
        <taxon>Terrimicrobiia</taxon>
        <taxon>Terrimicrobiales</taxon>
        <taxon>Terrimicrobiaceae</taxon>
        <taxon>Terrimicrobium</taxon>
    </lineage>
</organism>
<sequence length="347" mass="39923">MDTADTRPKPAKPLFECKEFFVTKWSDPARKPFKLEIRASFAGKKLRSFWDSEEEAISVGSQLVDQIRNQGRQSIETGGLTVKAAVAQFLPRVEGSSKSHRQKTEQICGILKERFGAMSLKAIGPEHVESIMRKGETNGTTQAGYFRYLRMFFRWAERRDMIDRNPMRAIDCPTSRPLRNILTPEDLETVLALEMPKWLRATVLLGAFAGLRSEEMVRMNWEDIDTKAEQIHIRPGVQKDSGGFFERIVDMMPPLIRRKEEISGVGKLVPVVGRKLHTYRERYILGPMDWKEWPKNCLRHSFATYHLAKTKNPGLTAFQMGHTSPAMVQRVYAVPAKKADWRKWWAL</sequence>
<dbReference type="EMBL" id="BDCO01000002">
    <property type="protein sequence ID" value="GAT33310.1"/>
    <property type="molecule type" value="Genomic_DNA"/>
</dbReference>
<evidence type="ECO:0000256" key="5">
    <source>
        <dbReference type="PROSITE-ProRule" id="PRU01248"/>
    </source>
</evidence>
<dbReference type="InParanoid" id="A0A146G6W4"/>
<protein>
    <submittedName>
        <fullName evidence="8">Site-specific recombinase XerD</fullName>
    </submittedName>
</protein>
<evidence type="ECO:0000256" key="2">
    <source>
        <dbReference type="ARBA" id="ARBA00022908"/>
    </source>
</evidence>
<comment type="similarity">
    <text evidence="1">Belongs to the 'phage' integrase family.</text>
</comment>
<dbReference type="PANTHER" id="PTHR30349">
    <property type="entry name" value="PHAGE INTEGRASE-RELATED"/>
    <property type="match status" value="1"/>
</dbReference>
<proteinExistence type="inferred from homology"/>
<feature type="domain" description="Tyr recombinase" evidence="6">
    <location>
        <begin position="177"/>
        <end position="346"/>
    </location>
</feature>
<dbReference type="Gene3D" id="1.10.443.10">
    <property type="entry name" value="Intergrase catalytic core"/>
    <property type="match status" value="1"/>
</dbReference>
<gene>
    <name evidence="8" type="ORF">TSACC_21723</name>
</gene>
<dbReference type="PROSITE" id="PS51900">
    <property type="entry name" value="CB"/>
    <property type="match status" value="1"/>
</dbReference>
<keyword evidence="3 5" id="KW-0238">DNA-binding</keyword>
<dbReference type="InterPro" id="IPR013762">
    <property type="entry name" value="Integrase-like_cat_sf"/>
</dbReference>
<dbReference type="SUPFAM" id="SSF56349">
    <property type="entry name" value="DNA breaking-rejoining enzymes"/>
    <property type="match status" value="1"/>
</dbReference>
<dbReference type="InterPro" id="IPR044068">
    <property type="entry name" value="CB"/>
</dbReference>
<evidence type="ECO:0000256" key="1">
    <source>
        <dbReference type="ARBA" id="ARBA00008857"/>
    </source>
</evidence>
<dbReference type="InterPro" id="IPR002104">
    <property type="entry name" value="Integrase_catalytic"/>
</dbReference>
<name>A0A146G6W4_TERSA</name>
<evidence type="ECO:0000313" key="8">
    <source>
        <dbReference type="EMBL" id="GAT33310.1"/>
    </source>
</evidence>
<keyword evidence="4" id="KW-0233">DNA recombination</keyword>
<dbReference type="InterPro" id="IPR050090">
    <property type="entry name" value="Tyrosine_recombinase_XerCD"/>
</dbReference>
<dbReference type="STRING" id="690879.TSACC_21723"/>
<comment type="caution">
    <text evidence="8">The sequence shown here is derived from an EMBL/GenBank/DDBJ whole genome shotgun (WGS) entry which is preliminary data.</text>
</comment>
<dbReference type="PROSITE" id="PS51898">
    <property type="entry name" value="TYR_RECOMBINASE"/>
    <property type="match status" value="1"/>
</dbReference>
<evidence type="ECO:0000256" key="4">
    <source>
        <dbReference type="ARBA" id="ARBA00023172"/>
    </source>
</evidence>
<dbReference type="GO" id="GO:0006310">
    <property type="term" value="P:DNA recombination"/>
    <property type="evidence" value="ECO:0007669"/>
    <property type="project" value="UniProtKB-KW"/>
</dbReference>
<dbReference type="PANTHER" id="PTHR30349:SF41">
    <property type="entry name" value="INTEGRASE_RECOMBINASE PROTEIN MJ0367-RELATED"/>
    <property type="match status" value="1"/>
</dbReference>
<dbReference type="Gene3D" id="1.10.150.130">
    <property type="match status" value="1"/>
</dbReference>
<evidence type="ECO:0000259" key="7">
    <source>
        <dbReference type="PROSITE" id="PS51900"/>
    </source>
</evidence>
<dbReference type="InterPro" id="IPR010998">
    <property type="entry name" value="Integrase_recombinase_N"/>
</dbReference>
<keyword evidence="2" id="KW-0229">DNA integration</keyword>
<accession>A0A146G6W4</accession>
<dbReference type="OrthoDB" id="183616at2"/>
<dbReference type="AlphaFoldDB" id="A0A146G6W4"/>
<feature type="domain" description="Core-binding (CB)" evidence="7">
    <location>
        <begin position="80"/>
        <end position="157"/>
    </location>
</feature>
<dbReference type="InterPro" id="IPR011010">
    <property type="entry name" value="DNA_brk_join_enz"/>
</dbReference>
<dbReference type="GO" id="GO:0015074">
    <property type="term" value="P:DNA integration"/>
    <property type="evidence" value="ECO:0007669"/>
    <property type="project" value="UniProtKB-KW"/>
</dbReference>
<dbReference type="RefSeq" id="WP_075079063.1">
    <property type="nucleotide sequence ID" value="NZ_BDCO01000002.1"/>
</dbReference>
<reference evidence="9" key="1">
    <citation type="journal article" date="2017" name="Genome Announc.">
        <title>Draft Genome Sequence of Terrimicrobium sacchariphilum NM-5T, a Facultative Anaerobic Soil Bacterium of the Class Spartobacteria.</title>
        <authorList>
            <person name="Qiu Y.L."/>
            <person name="Tourlousse D.M."/>
            <person name="Matsuura N."/>
            <person name="Ohashi A."/>
            <person name="Sekiguchi Y."/>
        </authorList>
    </citation>
    <scope>NUCLEOTIDE SEQUENCE [LARGE SCALE GENOMIC DNA]</scope>
    <source>
        <strain evidence="9">NM-5</strain>
    </source>
</reference>
<dbReference type="GO" id="GO:0003677">
    <property type="term" value="F:DNA binding"/>
    <property type="evidence" value="ECO:0007669"/>
    <property type="project" value="UniProtKB-UniRule"/>
</dbReference>